<dbReference type="Proteomes" id="UP000035369">
    <property type="component" value="Unassembled WGS sequence"/>
</dbReference>
<proteinExistence type="predicted"/>
<accession>A0ABR5EVA3</accession>
<organism evidence="1 2">
    <name type="scientific">Xanthomonas perforans</name>
    <dbReference type="NCBI Taxonomy" id="442694"/>
    <lineage>
        <taxon>Bacteria</taxon>
        <taxon>Pseudomonadati</taxon>
        <taxon>Pseudomonadota</taxon>
        <taxon>Gammaproteobacteria</taxon>
        <taxon>Lysobacterales</taxon>
        <taxon>Lysobacteraceae</taxon>
        <taxon>Xanthomonas</taxon>
    </lineage>
</organism>
<protein>
    <submittedName>
        <fullName evidence="1">Uncharacterized protein</fullName>
    </submittedName>
</protein>
<keyword evidence="2" id="KW-1185">Reference proteome</keyword>
<dbReference type="EMBL" id="JZUY01000036">
    <property type="protein sequence ID" value="KLC07931.1"/>
    <property type="molecule type" value="Genomic_DNA"/>
</dbReference>
<comment type="caution">
    <text evidence="1">The sequence shown here is derived from an EMBL/GenBank/DDBJ whole genome shotgun (WGS) entry which is preliminary data.</text>
</comment>
<name>A0ABR5EVA3_XANPE</name>
<evidence type="ECO:0000313" key="2">
    <source>
        <dbReference type="Proteomes" id="UP000035369"/>
    </source>
</evidence>
<sequence>MASIGVAAIAEERARQVQVEGMTPEGDAGYRYGQLAWAAVAYLQLSAMELRDGGRAHIATASPPACWPWDASWWKPRDVRRDLVRAGALIAAQLDAIDQQAKPEVQR</sequence>
<evidence type="ECO:0000313" key="1">
    <source>
        <dbReference type="EMBL" id="KLC07931.1"/>
    </source>
</evidence>
<gene>
    <name evidence="1" type="ORF">XP315_08365</name>
</gene>
<reference evidence="1 2" key="1">
    <citation type="submission" date="2015-02" db="EMBL/GenBank/DDBJ databases">
        <title>Whole genome sequencing of multiple isolates of three species of pepper and tomato-infecting xanthomonads reveals genetic diversity in field strains and pinpoints effectors responsible for host specificity.</title>
        <authorList>
            <person name="Schwartz A."/>
            <person name="Dahlbeck D."/>
            <person name="Staskawicz B."/>
            <person name="Bart R."/>
            <person name="Potnis N."/>
            <person name="Minsavage G."/>
            <person name="Timilsina S."/>
            <person name="Goss E."/>
            <person name="Jones J."/>
            <person name="Vallad G."/>
            <person name="Barak J."/>
            <person name="Miller S."/>
            <person name="Ritchie D."/>
            <person name="Martins J.Jr."/>
            <person name="Patane J.S."/>
            <person name="Setubal J.C."/>
        </authorList>
    </citation>
    <scope>NUCLEOTIDE SEQUENCE [LARGE SCALE GENOMIC DNA]</scope>
    <source>
        <strain evidence="1 2">Xp3-15</strain>
    </source>
</reference>